<dbReference type="Proteomes" id="UP000623467">
    <property type="component" value="Unassembled WGS sequence"/>
</dbReference>
<proteinExistence type="predicted"/>
<name>A0A8H6ZGQ2_9AGAR</name>
<evidence type="ECO:0000313" key="1">
    <source>
        <dbReference type="EMBL" id="KAF7377204.1"/>
    </source>
</evidence>
<dbReference type="PANTHER" id="PTHR31912">
    <property type="entry name" value="IP13529P"/>
    <property type="match status" value="1"/>
</dbReference>
<evidence type="ECO:0000313" key="2">
    <source>
        <dbReference type="Proteomes" id="UP000623467"/>
    </source>
</evidence>
<dbReference type="EMBL" id="JACAZH010000001">
    <property type="protein sequence ID" value="KAF7377204.1"/>
    <property type="molecule type" value="Genomic_DNA"/>
</dbReference>
<dbReference type="OrthoDB" id="2506088at2759"/>
<keyword evidence="2" id="KW-1185">Reference proteome</keyword>
<protein>
    <submittedName>
        <fullName evidence="1">Uncharacterized protein</fullName>
    </submittedName>
</protein>
<reference evidence="1" key="1">
    <citation type="submission" date="2020-05" db="EMBL/GenBank/DDBJ databases">
        <title>Mycena genomes resolve the evolution of fungal bioluminescence.</title>
        <authorList>
            <person name="Tsai I.J."/>
        </authorList>
    </citation>
    <scope>NUCLEOTIDE SEQUENCE</scope>
    <source>
        <strain evidence="1">160909Yilan</strain>
    </source>
</reference>
<dbReference type="PANTHER" id="PTHR31912:SF34">
    <property type="entry name" value="NOTOCHORD-RELATED PROTEIN"/>
    <property type="match status" value="1"/>
</dbReference>
<sequence>MRVFLWILREAGAKDVPSFDYLRKVQKQIREEYGIPSIPCKSALGNVFFINDPRAIIAQDWASPAIRAQMHVYPEIPEDGVVREIWHALKWRKDMDLDVLSPMYDAGSAHYYVNELARLKDGNFVVPVRWLIYRGKVHADAFAVSIDEAGNATIDDSKTVIIAATDLSHNYLNLQDKKLVPGWSDKTTASGHLDRMPNPKRQIAGGDPLYVTLVDFFGDDVSGNRSKSWNKHLNGYMTNRTLPRKLLQQEFHVHFVSTSPHASMAEQFQEFKTSSKTRILILFGFKMNRAKPHVSPGDPRTKENTLTELKKQVELACGGVAKRVQELQTQTGVKDAYTQYWIDQIVARAAEMRRENADASESTVKSELIKWMHDNEQKLYSPFLTLKGFDPAADTPVELLHTVLLGTVKYIWHISHTPWSAEKKKTYSIRLQATETEGLSIHAIRANYIMQYAGSLIGRQFKTIVQTALFHMHDLVTEDQFIAWKAVGELSALLWVPEIQDMAQYQKDLKVAVGNLLDIIAQIDPSKIMTKIKYHLLAHIDSDAVRFGPLIGVMTEIFESFNAVFRYCSIYSNHLAPSRDIAIQLGRQETIKHQLTGGRWLSKSNGDWQIAGIGVRTFIEKNPILQRLVGWTPEKLQKQGETKLAPLKRGVPLRPVELLKNTNAARALNFGEYSGDSEWMRCKTVVCESLDECSVGTWVFAKSQADESQGP</sequence>
<comment type="caution">
    <text evidence="1">The sequence shown here is derived from an EMBL/GenBank/DDBJ whole genome shotgun (WGS) entry which is preliminary data.</text>
</comment>
<accession>A0A8H6ZGQ2</accession>
<gene>
    <name evidence="1" type="ORF">MSAN_00140100</name>
</gene>
<dbReference type="AlphaFoldDB" id="A0A8H6ZGQ2"/>
<organism evidence="1 2">
    <name type="scientific">Mycena sanguinolenta</name>
    <dbReference type="NCBI Taxonomy" id="230812"/>
    <lineage>
        <taxon>Eukaryota</taxon>
        <taxon>Fungi</taxon>
        <taxon>Dikarya</taxon>
        <taxon>Basidiomycota</taxon>
        <taxon>Agaricomycotina</taxon>
        <taxon>Agaricomycetes</taxon>
        <taxon>Agaricomycetidae</taxon>
        <taxon>Agaricales</taxon>
        <taxon>Marasmiineae</taxon>
        <taxon>Mycenaceae</taxon>
        <taxon>Mycena</taxon>
    </lineage>
</organism>